<feature type="compositionally biased region" description="Basic and acidic residues" evidence="1">
    <location>
        <begin position="168"/>
        <end position="182"/>
    </location>
</feature>
<feature type="compositionally biased region" description="Polar residues" evidence="1">
    <location>
        <begin position="183"/>
        <end position="193"/>
    </location>
</feature>
<name>D8PNZ1_SCHCM</name>
<dbReference type="HOGENOM" id="CLU_769689_0_0_1"/>
<dbReference type="EMBL" id="GL377302">
    <property type="protein sequence ID" value="EFJ02933.1"/>
    <property type="molecule type" value="Genomic_DNA"/>
</dbReference>
<dbReference type="GeneID" id="9597452"/>
<organism evidence="3">
    <name type="scientific">Schizophyllum commune (strain H4-8 / FGSC 9210)</name>
    <name type="common">Split gill fungus</name>
    <dbReference type="NCBI Taxonomy" id="578458"/>
    <lineage>
        <taxon>Eukaryota</taxon>
        <taxon>Fungi</taxon>
        <taxon>Dikarya</taxon>
        <taxon>Basidiomycota</taxon>
        <taxon>Agaricomycotina</taxon>
        <taxon>Agaricomycetes</taxon>
        <taxon>Agaricomycetidae</taxon>
        <taxon>Agaricales</taxon>
        <taxon>Schizophyllaceae</taxon>
        <taxon>Schizophyllum</taxon>
    </lineage>
</organism>
<proteinExistence type="predicted"/>
<dbReference type="eggNOG" id="ENOG502T115">
    <property type="taxonomic scope" value="Eukaryota"/>
</dbReference>
<evidence type="ECO:0000313" key="3">
    <source>
        <dbReference type="Proteomes" id="UP000007431"/>
    </source>
</evidence>
<sequence length="433" mass="48814">MKPLRWDRYRSDREISQATISVSLNLTSAAIMHDPSSRRHRTRIPLHPRPYVTSFTTRAAISYATSLEYNHNNLEAPTYGMQNVVQSVDGSEQIIFSIIDSTYAFITLDSTGCSSIESAKFFAGAVQPEDVVEDDGDPGWADEEQATFVLPASDQVGHRRGGRPIGAGREERIHLSESEDKFTSSGHSVTSNDSGGGSEGGYLGGPEVGGEDDVAAAVIASRATKQSRPVHSASSHSESGVTEPDKNALERRPDFVIMHTLSRRMKRPHKGARGLHVERYLRNCGRVTHHRCILLLEEDKPNPSRRAFGANVYALAKRQLKHAESEIVEYLSAYFIDDLETQVVIVRSTSGQFWRWAVLTRDEIPEWDHARRNVRKDAINLEKLNSYIEKMENIPVYRLGTRPSDEELSRLQRTLYQHARACHRRHPWISHMF</sequence>
<feature type="compositionally biased region" description="Gly residues" evidence="1">
    <location>
        <begin position="194"/>
        <end position="208"/>
    </location>
</feature>
<evidence type="ECO:0000256" key="1">
    <source>
        <dbReference type="SAM" id="MobiDB-lite"/>
    </source>
</evidence>
<accession>D8PNZ1</accession>
<feature type="compositionally biased region" description="Basic and acidic residues" evidence="1">
    <location>
        <begin position="243"/>
        <end position="252"/>
    </location>
</feature>
<keyword evidence="3" id="KW-1185">Reference proteome</keyword>
<dbReference type="OrthoDB" id="3049502at2759"/>
<feature type="non-terminal residue" evidence="2">
    <location>
        <position position="433"/>
    </location>
</feature>
<dbReference type="AlphaFoldDB" id="D8PNZ1"/>
<gene>
    <name evidence="2" type="ORF">SCHCODRAFT_102454</name>
</gene>
<dbReference type="VEuPathDB" id="FungiDB:SCHCODRAFT_02498270"/>
<protein>
    <submittedName>
        <fullName evidence="2">Uncharacterized protein</fullName>
    </submittedName>
</protein>
<evidence type="ECO:0000313" key="2">
    <source>
        <dbReference type="EMBL" id="EFJ02933.1"/>
    </source>
</evidence>
<dbReference type="Proteomes" id="UP000007431">
    <property type="component" value="Unassembled WGS sequence"/>
</dbReference>
<feature type="region of interest" description="Disordered" evidence="1">
    <location>
        <begin position="155"/>
        <end position="210"/>
    </location>
</feature>
<reference evidence="2 3" key="1">
    <citation type="journal article" date="2010" name="Nat. Biotechnol.">
        <title>Genome sequence of the model mushroom Schizophyllum commune.</title>
        <authorList>
            <person name="Ohm R.A."/>
            <person name="de Jong J.F."/>
            <person name="Lugones L.G."/>
            <person name="Aerts A."/>
            <person name="Kothe E."/>
            <person name="Stajich J.E."/>
            <person name="de Vries R.P."/>
            <person name="Record E."/>
            <person name="Levasseur A."/>
            <person name="Baker S.E."/>
            <person name="Bartholomew K.A."/>
            <person name="Coutinho P.M."/>
            <person name="Erdmann S."/>
            <person name="Fowler T.J."/>
            <person name="Gathman A.C."/>
            <person name="Lombard V."/>
            <person name="Henrissat B."/>
            <person name="Knabe N."/>
            <person name="Kuees U."/>
            <person name="Lilly W.W."/>
            <person name="Lindquist E."/>
            <person name="Lucas S."/>
            <person name="Magnuson J.K."/>
            <person name="Piumi F."/>
            <person name="Raudaskoski M."/>
            <person name="Salamov A."/>
            <person name="Schmutz J."/>
            <person name="Schwarze F.W.M.R."/>
            <person name="vanKuyk P.A."/>
            <person name="Horton J.S."/>
            <person name="Grigoriev I.V."/>
            <person name="Woesten H.A.B."/>
        </authorList>
    </citation>
    <scope>NUCLEOTIDE SEQUENCE [LARGE SCALE GENOMIC DNA]</scope>
    <source>
        <strain evidence="3">H4-8 / FGSC 9210</strain>
    </source>
</reference>
<feature type="region of interest" description="Disordered" evidence="1">
    <location>
        <begin position="222"/>
        <end position="252"/>
    </location>
</feature>
<dbReference type="InParanoid" id="D8PNZ1"/>
<dbReference type="KEGG" id="scm:SCHCO_02498270"/>
<feature type="compositionally biased region" description="Polar residues" evidence="1">
    <location>
        <begin position="223"/>
        <end position="240"/>
    </location>
</feature>